<dbReference type="InterPro" id="IPR026341">
    <property type="entry name" value="T9SS_type_B"/>
</dbReference>
<dbReference type="OrthoDB" id="1652165at2"/>
<keyword evidence="3" id="KW-1185">Reference proteome</keyword>
<dbReference type="EMBL" id="QURB01000001">
    <property type="protein sequence ID" value="RFC55910.1"/>
    <property type="molecule type" value="Genomic_DNA"/>
</dbReference>
<comment type="caution">
    <text evidence="2">The sequence shown here is derived from an EMBL/GenBank/DDBJ whole genome shotgun (WGS) entry which is preliminary data.</text>
</comment>
<sequence length="656" mass="71164">MKLLTILSSCILFSFTLYAQTSCNVNFSIGNDSTLLCGQTYTLNANPGMDSYVWSNGSSQPSITVNSSGTYTCYAVALGPELVTNGDFSNGNTGFLTDYIVGTGGAWGQLTNPGTYAINTSPSSVHNNFSACGDHTSGSGNMMIVNGSNSSGTSVWCQTVNVTPNTSYQFSTWLTNALNDPNVSELQFTINGTPLGNPFLASTNGCTWNQFFETWNSGTNTTANICITNLNNSGGGNDFAIDDISFRPVCNYTDEVDVIIPPNPVITVDPDQTICEGDEIDLTAYSVESNIDYTWNPGTLNNATITVSPTQTTTYTVEGTDPNGCVSLPVTVTVNVNPLPQITFQGDDVICKGMTGEIEVFSDITQTDFFWPINGFTQSSVYVQPTDTTIYSVIATTNLGCVDTAYFEMAVIDQLTLDIVGDTVFCEGDQNQLVAESNLENTTYLWLPRNETGEMLNTTMNDLGWVFLEGTHPVCGTLTDSIELILGQKPDVNVQDSILLCLGDEANVTAQSTFPDAEFVWFPGEFYGATQNVSFDQSSYLNVQSFIGSCRSDLDSVYISVNLNCDIQVPNVFTPNSDGVNDYFKLTEIEGISSIECVIVNRWGNVVQEFANPNFKWDGRNKRGDLVNPGTYFYVIKGKTSLGQEIEKSGNVQVFN</sequence>
<dbReference type="Pfam" id="PF13585">
    <property type="entry name" value="CHU_C"/>
    <property type="match status" value="1"/>
</dbReference>
<dbReference type="Gene3D" id="2.60.40.4070">
    <property type="match status" value="1"/>
</dbReference>
<dbReference type="Proteomes" id="UP000257127">
    <property type="component" value="Unassembled WGS sequence"/>
</dbReference>
<evidence type="ECO:0000313" key="2">
    <source>
        <dbReference type="EMBL" id="RFC55910.1"/>
    </source>
</evidence>
<protein>
    <submittedName>
        <fullName evidence="2">Gliding motility-associated C-terminal domain-containing protein</fullName>
    </submittedName>
</protein>
<feature type="chain" id="PRO_5017736714" evidence="1">
    <location>
        <begin position="20"/>
        <end position="656"/>
    </location>
</feature>
<dbReference type="Gene3D" id="2.60.120.260">
    <property type="entry name" value="Galactose-binding domain-like"/>
    <property type="match status" value="1"/>
</dbReference>
<organism evidence="2 3">
    <name type="scientific">Brumimicrobium aurantiacum</name>
    <dbReference type="NCBI Taxonomy" id="1737063"/>
    <lineage>
        <taxon>Bacteria</taxon>
        <taxon>Pseudomonadati</taxon>
        <taxon>Bacteroidota</taxon>
        <taxon>Flavobacteriia</taxon>
        <taxon>Flavobacteriales</taxon>
        <taxon>Crocinitomicaceae</taxon>
        <taxon>Brumimicrobium</taxon>
    </lineage>
</organism>
<accession>A0A3E1F296</accession>
<dbReference type="AlphaFoldDB" id="A0A3E1F296"/>
<dbReference type="NCBIfam" id="TIGR04131">
    <property type="entry name" value="Bac_Flav_CTERM"/>
    <property type="match status" value="1"/>
</dbReference>
<keyword evidence="1" id="KW-0732">Signal</keyword>
<reference evidence="2 3" key="1">
    <citation type="submission" date="2018-08" db="EMBL/GenBank/DDBJ databases">
        <title>The draft genome squence of Brumimicrobium sp. N62.</title>
        <authorList>
            <person name="Du Z.-J."/>
            <person name="Luo H.-R."/>
        </authorList>
    </citation>
    <scope>NUCLEOTIDE SEQUENCE [LARGE SCALE GENOMIC DNA]</scope>
    <source>
        <strain evidence="2 3">N62</strain>
    </source>
</reference>
<name>A0A3E1F296_9FLAO</name>
<dbReference type="RefSeq" id="WP_116879745.1">
    <property type="nucleotide sequence ID" value="NZ_QURB01000001.1"/>
</dbReference>
<evidence type="ECO:0000256" key="1">
    <source>
        <dbReference type="SAM" id="SignalP"/>
    </source>
</evidence>
<feature type="signal peptide" evidence="1">
    <location>
        <begin position="1"/>
        <end position="19"/>
    </location>
</feature>
<gene>
    <name evidence="2" type="ORF">DXU93_02940</name>
</gene>
<proteinExistence type="predicted"/>
<evidence type="ECO:0000313" key="3">
    <source>
        <dbReference type="Proteomes" id="UP000257127"/>
    </source>
</evidence>